<dbReference type="RefSeq" id="WP_132012638.1">
    <property type="nucleotide sequence ID" value="NZ_SLUN01000002.1"/>
</dbReference>
<evidence type="ECO:0000256" key="1">
    <source>
        <dbReference type="SAM" id="SignalP"/>
    </source>
</evidence>
<accession>A0A4R1SAR5</accession>
<dbReference type="InterPro" id="IPR006059">
    <property type="entry name" value="SBP"/>
</dbReference>
<dbReference type="SUPFAM" id="SSF53850">
    <property type="entry name" value="Periplasmic binding protein-like II"/>
    <property type="match status" value="1"/>
</dbReference>
<evidence type="ECO:0000313" key="3">
    <source>
        <dbReference type="Proteomes" id="UP000295008"/>
    </source>
</evidence>
<protein>
    <submittedName>
        <fullName evidence="2">Carbohydrate ABC transporter substrate-binding protein (CUT1 family)</fullName>
    </submittedName>
</protein>
<dbReference type="EMBL" id="SLUN01000002">
    <property type="protein sequence ID" value="TCL76459.1"/>
    <property type="molecule type" value="Genomic_DNA"/>
</dbReference>
<dbReference type="Proteomes" id="UP000295008">
    <property type="component" value="Unassembled WGS sequence"/>
</dbReference>
<dbReference type="PANTHER" id="PTHR43649:SF30">
    <property type="entry name" value="ABC TRANSPORTER SUBSTRATE-BINDING PROTEIN"/>
    <property type="match status" value="1"/>
</dbReference>
<feature type="chain" id="PRO_5020899992" evidence="1">
    <location>
        <begin position="26"/>
        <end position="446"/>
    </location>
</feature>
<gene>
    <name evidence="2" type="ORF">EDC14_1002218</name>
</gene>
<dbReference type="OrthoDB" id="362670at2"/>
<keyword evidence="3" id="KW-1185">Reference proteome</keyword>
<dbReference type="InterPro" id="IPR050490">
    <property type="entry name" value="Bact_solute-bd_prot1"/>
</dbReference>
<sequence>MVHCRRWFLVCLVIAMIAVSATAFAAKTEITYMAWYNTTESEAADIQKTLDKFNASHDGIHVTLIAVSRADYETKLNTMAAAKQLPDTCMMAEPMTIRYAAAGLLADVGDMYKPDERPLKSLAFTYKGKTVGYSCANEVLLLYYNKKLFDAAKLPYPPASADKAWTWKQFVEVAKKLTKDKNGKTPNDPGFDAKNIVTYGADFNRLSWMWPVLAVSNGGGVMSPDGQKLLLGTPQTVQALQAIADLYLKDKVAPSIGDKNNMPSLDVTLLTGKVAMATSGQWEIGVSLKNSLKDGLQYGVGVLPRMKKAVTYNTGGPFVVFNSSKNLPAAKTFVRWISDEDNGWDLITGGIWMPVSAKWYASDEAIRKWADNPVHPPYAQYKTAVVDYAMNNAVQVPWYYFPSFDKLNDLIDSGMDQVWNGKLTAKQYITRILPRVKRLFEENRPK</sequence>
<reference evidence="2 3" key="1">
    <citation type="submission" date="2019-03" db="EMBL/GenBank/DDBJ databases">
        <title>Genomic Encyclopedia of Type Strains, Phase IV (KMG-IV): sequencing the most valuable type-strain genomes for metagenomic binning, comparative biology and taxonomic classification.</title>
        <authorList>
            <person name="Goeker M."/>
        </authorList>
    </citation>
    <scope>NUCLEOTIDE SEQUENCE [LARGE SCALE GENOMIC DNA]</scope>
    <source>
        <strain evidence="2 3">LX-B</strain>
    </source>
</reference>
<organism evidence="2 3">
    <name type="scientific">Hydrogenispora ethanolica</name>
    <dbReference type="NCBI Taxonomy" id="1082276"/>
    <lineage>
        <taxon>Bacteria</taxon>
        <taxon>Bacillati</taxon>
        <taxon>Bacillota</taxon>
        <taxon>Hydrogenispora</taxon>
    </lineage>
</organism>
<dbReference type="CDD" id="cd13585">
    <property type="entry name" value="PBP2_TMBP_like"/>
    <property type="match status" value="1"/>
</dbReference>
<dbReference type="Pfam" id="PF01547">
    <property type="entry name" value="SBP_bac_1"/>
    <property type="match status" value="1"/>
</dbReference>
<dbReference type="Gene3D" id="3.40.190.10">
    <property type="entry name" value="Periplasmic binding protein-like II"/>
    <property type="match status" value="1"/>
</dbReference>
<dbReference type="AlphaFoldDB" id="A0A4R1SAR5"/>
<evidence type="ECO:0000313" key="2">
    <source>
        <dbReference type="EMBL" id="TCL76459.1"/>
    </source>
</evidence>
<name>A0A4R1SAR5_HYDET</name>
<keyword evidence="1" id="KW-0732">Signal</keyword>
<proteinExistence type="predicted"/>
<feature type="signal peptide" evidence="1">
    <location>
        <begin position="1"/>
        <end position="25"/>
    </location>
</feature>
<dbReference type="PANTHER" id="PTHR43649">
    <property type="entry name" value="ARABINOSE-BINDING PROTEIN-RELATED"/>
    <property type="match status" value="1"/>
</dbReference>
<comment type="caution">
    <text evidence="2">The sequence shown here is derived from an EMBL/GenBank/DDBJ whole genome shotgun (WGS) entry which is preliminary data.</text>
</comment>